<dbReference type="GO" id="GO:0005634">
    <property type="term" value="C:nucleus"/>
    <property type="evidence" value="ECO:0000318"/>
    <property type="project" value="GO_Central"/>
</dbReference>
<dbReference type="GO" id="GO:0003700">
    <property type="term" value="F:DNA-binding transcription factor activity"/>
    <property type="evidence" value="ECO:0000318"/>
    <property type="project" value="GO_Central"/>
</dbReference>
<evidence type="ECO:0008006" key="4">
    <source>
        <dbReference type="Google" id="ProtNLM"/>
    </source>
</evidence>
<dbReference type="EMBL" id="KI395390">
    <property type="protein sequence ID" value="ERM98346.1"/>
    <property type="molecule type" value="Genomic_DNA"/>
</dbReference>
<dbReference type="AlphaFoldDB" id="W1NP87"/>
<proteinExistence type="predicted"/>
<dbReference type="PANTHER" id="PTHR10015:SF322">
    <property type="entry name" value="HEAT STRESS TRANSCRIPTION FACTOR A-7A"/>
    <property type="match status" value="1"/>
</dbReference>
<dbReference type="Gramene" id="ERM98346">
    <property type="protein sequence ID" value="ERM98346"/>
    <property type="gene ID" value="AMTR_s00170p00054420"/>
</dbReference>
<dbReference type="GO" id="GO:0034605">
    <property type="term" value="P:cellular response to heat"/>
    <property type="evidence" value="ECO:0000318"/>
    <property type="project" value="GO_Central"/>
</dbReference>
<evidence type="ECO:0000256" key="1">
    <source>
        <dbReference type="SAM" id="MobiDB-lite"/>
    </source>
</evidence>
<sequence length="410" mass="46249">MYFLHNQGFRKIDPDQWEFGNEEFIRGQRHLLKNIHRRKPIHSHSQHHHQAQGNSSGAPSEPGKQELEDTIERLKREKTGILADLQRRMQQRHGMESQVQDLEDRLHRMENRQKQMIALLSQRVQKPGFSSYIGEQIESHKFISSANKKRRLPKPDSTYARVDIQDGRLIAFQSARDNSDGVSTQLINIEPFEKMESSLDSWESFFCDVGHACGEEMDIGSITNRPSTVILTELHATSEEQGVLPGPESPKQNASSLRLIDLHSSPELAESTNHVESPDPGPPRFEYQELANHAIRVGNSEAIPDSQIKGCGIDVNSEPASVEVHSSNQRVVGTVTSSAVQTGVNDVFWEQFLTETPGSTDTQEVQSAMRDGAYRKLESKQGEIGGFWWSKKNVDHLTEQMGQLTPAERT</sequence>
<dbReference type="STRING" id="13333.W1NP87"/>
<feature type="region of interest" description="Disordered" evidence="1">
    <location>
        <begin position="266"/>
        <end position="285"/>
    </location>
</feature>
<dbReference type="Proteomes" id="UP000017836">
    <property type="component" value="Unassembled WGS sequence"/>
</dbReference>
<protein>
    <recommendedName>
        <fullName evidence="4">HSF-type DNA-binding domain-containing protein</fullName>
    </recommendedName>
</protein>
<dbReference type="HOGENOM" id="CLU_030308_0_0_1"/>
<keyword evidence="3" id="KW-1185">Reference proteome</keyword>
<dbReference type="OMA" id="VTIMEMQ"/>
<dbReference type="PANTHER" id="PTHR10015">
    <property type="entry name" value="HEAT SHOCK TRANSCRIPTION FACTOR"/>
    <property type="match status" value="1"/>
</dbReference>
<evidence type="ECO:0000313" key="2">
    <source>
        <dbReference type="EMBL" id="ERM98346.1"/>
    </source>
</evidence>
<gene>
    <name evidence="2" type="ORF">AMTR_s00170p00054420</name>
</gene>
<dbReference type="eggNOG" id="KOG0627">
    <property type="taxonomic scope" value="Eukaryota"/>
</dbReference>
<accession>W1NP87</accession>
<organism evidence="2 3">
    <name type="scientific">Amborella trichopoda</name>
    <dbReference type="NCBI Taxonomy" id="13333"/>
    <lineage>
        <taxon>Eukaryota</taxon>
        <taxon>Viridiplantae</taxon>
        <taxon>Streptophyta</taxon>
        <taxon>Embryophyta</taxon>
        <taxon>Tracheophyta</taxon>
        <taxon>Spermatophyta</taxon>
        <taxon>Magnoliopsida</taxon>
        <taxon>Amborellales</taxon>
        <taxon>Amborellaceae</taxon>
        <taxon>Amborella</taxon>
    </lineage>
</organism>
<name>W1NP87_AMBTC</name>
<feature type="region of interest" description="Disordered" evidence="1">
    <location>
        <begin position="40"/>
        <end position="67"/>
    </location>
</feature>
<evidence type="ECO:0000313" key="3">
    <source>
        <dbReference type="Proteomes" id="UP000017836"/>
    </source>
</evidence>
<reference evidence="3" key="1">
    <citation type="journal article" date="2013" name="Science">
        <title>The Amborella genome and the evolution of flowering plants.</title>
        <authorList>
            <consortium name="Amborella Genome Project"/>
        </authorList>
    </citation>
    <scope>NUCLEOTIDE SEQUENCE [LARGE SCALE GENOMIC DNA]</scope>
</reference>
<feature type="compositionally biased region" description="Basic residues" evidence="1">
    <location>
        <begin position="40"/>
        <end position="50"/>
    </location>
</feature>